<name>A0A2N6QQ82_9BACT</name>
<comment type="caution">
    <text evidence="1">The sequence shown here is derived from an EMBL/GenBank/DDBJ whole genome shotgun (WGS) entry which is preliminary data.</text>
</comment>
<accession>A0A2N6QQ82</accession>
<proteinExistence type="predicted"/>
<reference evidence="1 2" key="1">
    <citation type="submission" date="2017-09" db="EMBL/GenBank/DDBJ databases">
        <title>Bacterial strain isolated from the female urinary microbiota.</title>
        <authorList>
            <person name="Thomas-White K."/>
            <person name="Kumar N."/>
            <person name="Forster S."/>
            <person name="Putonti C."/>
            <person name="Lawley T."/>
            <person name="Wolfe A.J."/>
        </authorList>
    </citation>
    <scope>NUCLEOTIDE SEQUENCE [LARGE SCALE GENOMIC DNA]</scope>
    <source>
        <strain evidence="1 2">UMB0536</strain>
    </source>
</reference>
<evidence type="ECO:0000313" key="1">
    <source>
        <dbReference type="EMBL" id="PMC23857.1"/>
    </source>
</evidence>
<dbReference type="Proteomes" id="UP000235564">
    <property type="component" value="Unassembled WGS sequence"/>
</dbReference>
<sequence length="192" mass="21937">MPLQIKALFEANPQIGIQLVDYDYVGEAKEEDFSSFANTLYDIYGNSGNCVLVMYSSIMGDSRLVRKMFRFDLTGYNFEDEIRIFCVPITKKTIVFLGLIPVKTNEDFEAATRFLFSGIYDSQYFLLQFNSSLCDSQLVDLLKSSLLPIKNRYGDIQNICISMPVMYKNKSGVKILYPYGGTDFGSFMLFTF</sequence>
<protein>
    <submittedName>
        <fullName evidence="1">Uncharacterized protein</fullName>
    </submittedName>
</protein>
<gene>
    <name evidence="1" type="ORF">CJ231_08110</name>
</gene>
<dbReference type="AlphaFoldDB" id="A0A2N6QQ82"/>
<evidence type="ECO:0000313" key="2">
    <source>
        <dbReference type="Proteomes" id="UP000235564"/>
    </source>
</evidence>
<organism evidence="1 2">
    <name type="scientific">Hoylesella buccalis</name>
    <dbReference type="NCBI Taxonomy" id="28127"/>
    <lineage>
        <taxon>Bacteria</taxon>
        <taxon>Pseudomonadati</taxon>
        <taxon>Bacteroidota</taxon>
        <taxon>Bacteroidia</taxon>
        <taxon>Bacteroidales</taxon>
        <taxon>Prevotellaceae</taxon>
        <taxon>Hoylesella</taxon>
    </lineage>
</organism>
<dbReference type="EMBL" id="PNGJ01000006">
    <property type="protein sequence ID" value="PMC23857.1"/>
    <property type="molecule type" value="Genomic_DNA"/>
</dbReference>